<accession>A0A7J7FEC3</accession>
<dbReference type="GO" id="GO:0015179">
    <property type="term" value="F:L-amino acid transmembrane transporter activity"/>
    <property type="evidence" value="ECO:0007669"/>
    <property type="project" value="TreeGrafter"/>
</dbReference>
<dbReference type="InterPro" id="IPR002293">
    <property type="entry name" value="AA/rel_permease1"/>
</dbReference>
<sequence length="255" mass="27971">MKRQTEMGQESCVSQRGIKILLTEHSCLPEYLGCLCHSDCLHHSQSRRAGDDLPRIGAAYYFLKRSPGSFIASLSLCIKLFIYPLGIAAQTLLISTYIIQPFYAWCPAPQLPKICLALATLWSLGLLNMQGVLTVAGFQTLSTLAKTIALCFISLTGIVLIETGKKKNVAKFENAFDPELPGALQIAEALLTPRCHIAAGICVSSRGSKILLIEHSCLPTWAARAIVTVITTFSHERQGTTFRKRSTMLFPQKVS</sequence>
<dbReference type="PANTHER" id="PTHR11785:SF348">
    <property type="entry name" value="ASC-TYPE AMINO ACID TRANSPORTER 2"/>
    <property type="match status" value="1"/>
</dbReference>
<evidence type="ECO:0000313" key="6">
    <source>
        <dbReference type="EMBL" id="KAF5926360.1"/>
    </source>
</evidence>
<dbReference type="PANTHER" id="PTHR11785">
    <property type="entry name" value="AMINO ACID TRANSPORTER"/>
    <property type="match status" value="1"/>
</dbReference>
<gene>
    <name evidence="6" type="ORF">HPG69_011493</name>
</gene>
<name>A0A7J7FEC3_DICBM</name>
<dbReference type="InterPro" id="IPR050598">
    <property type="entry name" value="AminoAcid_Transporter"/>
</dbReference>
<dbReference type="EMBL" id="JACDTQ010000773">
    <property type="protein sequence ID" value="KAF5926360.1"/>
    <property type="molecule type" value="Genomic_DNA"/>
</dbReference>
<reference evidence="6 7" key="1">
    <citation type="journal article" date="2020" name="Mol. Biol. Evol.">
        <title>Interspecific Gene Flow and the Evolution of Specialization in Black and White Rhinoceros.</title>
        <authorList>
            <person name="Moodley Y."/>
            <person name="Westbury M.V."/>
            <person name="Russo I.M."/>
            <person name="Gopalakrishnan S."/>
            <person name="Rakotoarivelo A."/>
            <person name="Olsen R.A."/>
            <person name="Prost S."/>
            <person name="Tunstall T."/>
            <person name="Ryder O.A."/>
            <person name="Dalen L."/>
            <person name="Bruford M.W."/>
        </authorList>
    </citation>
    <scope>NUCLEOTIDE SEQUENCE [LARGE SCALE GENOMIC DNA]</scope>
    <source>
        <strain evidence="6">SBR-YM</strain>
        <tissue evidence="6">Skin</tissue>
    </source>
</reference>
<evidence type="ECO:0000256" key="5">
    <source>
        <dbReference type="SAM" id="Phobius"/>
    </source>
</evidence>
<dbReference type="AlphaFoldDB" id="A0A7J7FEC3"/>
<feature type="transmembrane region" description="Helical" evidence="5">
    <location>
        <begin position="70"/>
        <end position="93"/>
    </location>
</feature>
<keyword evidence="3 5" id="KW-1133">Transmembrane helix</keyword>
<comment type="caution">
    <text evidence="6">The sequence shown here is derived from an EMBL/GenBank/DDBJ whole genome shotgun (WGS) entry which is preliminary data.</text>
</comment>
<comment type="subcellular location">
    <subcellularLocation>
        <location evidence="1">Membrane</location>
        <topology evidence="1">Multi-pass membrane protein</topology>
    </subcellularLocation>
</comment>
<evidence type="ECO:0000256" key="2">
    <source>
        <dbReference type="ARBA" id="ARBA00022692"/>
    </source>
</evidence>
<evidence type="ECO:0000256" key="4">
    <source>
        <dbReference type="ARBA" id="ARBA00023136"/>
    </source>
</evidence>
<keyword evidence="7" id="KW-1185">Reference proteome</keyword>
<keyword evidence="2 5" id="KW-0812">Transmembrane</keyword>
<proteinExistence type="predicted"/>
<evidence type="ECO:0000256" key="1">
    <source>
        <dbReference type="ARBA" id="ARBA00004141"/>
    </source>
</evidence>
<evidence type="ECO:0000256" key="3">
    <source>
        <dbReference type="ARBA" id="ARBA00022989"/>
    </source>
</evidence>
<feature type="transmembrane region" description="Helical" evidence="5">
    <location>
        <begin position="144"/>
        <end position="161"/>
    </location>
</feature>
<dbReference type="Proteomes" id="UP000551758">
    <property type="component" value="Unassembled WGS sequence"/>
</dbReference>
<organism evidence="6 7">
    <name type="scientific">Diceros bicornis minor</name>
    <name type="common">South-central black rhinoceros</name>
    <dbReference type="NCBI Taxonomy" id="77932"/>
    <lineage>
        <taxon>Eukaryota</taxon>
        <taxon>Metazoa</taxon>
        <taxon>Chordata</taxon>
        <taxon>Craniata</taxon>
        <taxon>Vertebrata</taxon>
        <taxon>Euteleostomi</taxon>
        <taxon>Mammalia</taxon>
        <taxon>Eutheria</taxon>
        <taxon>Laurasiatheria</taxon>
        <taxon>Perissodactyla</taxon>
        <taxon>Rhinocerotidae</taxon>
        <taxon>Diceros</taxon>
    </lineage>
</organism>
<protein>
    <submittedName>
        <fullName evidence="6">Uncharacterized protein</fullName>
    </submittedName>
</protein>
<dbReference type="Gene3D" id="1.20.1740.10">
    <property type="entry name" value="Amino acid/polyamine transporter I"/>
    <property type="match status" value="1"/>
</dbReference>
<dbReference type="GO" id="GO:0016020">
    <property type="term" value="C:membrane"/>
    <property type="evidence" value="ECO:0007669"/>
    <property type="project" value="UniProtKB-SubCell"/>
</dbReference>
<dbReference type="Pfam" id="PF13520">
    <property type="entry name" value="AA_permease_2"/>
    <property type="match status" value="1"/>
</dbReference>
<evidence type="ECO:0000313" key="7">
    <source>
        <dbReference type="Proteomes" id="UP000551758"/>
    </source>
</evidence>
<keyword evidence="4 5" id="KW-0472">Membrane</keyword>